<evidence type="ECO:0000256" key="1">
    <source>
        <dbReference type="ARBA" id="ARBA00010851"/>
    </source>
</evidence>
<dbReference type="EC" id="6.6.1.2" evidence="3"/>
<dbReference type="NCBIfam" id="TIGR02025">
    <property type="entry name" value="BchH"/>
    <property type="match status" value="1"/>
</dbReference>
<sequence>MHIKRITVIMWHTYANVMKKARLNVNDLLDIKVYSARLLNEEKEDLTQALKDMEESDLIMLYRSSEQVWDEIEQKIKNIDVPVICNASDSILWSLSNVDMKIVAKCQTYIVYGGTENFVRMIYYVCSKVLGLNLKYEEPLKLPWEGIYHPDAKRFFSNLNDYFKWYYKIKDAPTIGMIISRGNWVNNNINTENKIIRLLEAKGYNVIPAFCYSLKDTELGTRNAGEVVKDYFFDEEGHPIIDGLVKMTSFFLTSRSKSSDYIREEVASEGVNLLKKLDVPVFQPVISFYNTIKEWEESEQGLDRDVSWCISMPEFEGVIEPIIVAAGKQDGDIETREPILERCSHLVDRIDKWIKLSKKPASERKVAFILHNNPCASVEATVGCGSNLDTLESVARIMRSMKDNDYEVYPPENGKELIHTIMDRKAISEFRWTTADEIVKKGGVLKLVPESEYEKWFDTWPENVKQKLIEAWGKPPGEKVNEIPAAMLYEGNIIVTGISYGNAVVCVQPKRGCAGTRCDGQVCKILHDPDVPPTHQYLATYKYLEKDFGADVMVHVGTHGNLEFLPGKGVGLSNSCYPDIAVGNIPHLYIYNSDNSPEGTIAKRRSYAVLVDHMQTVTMQSGLYDKLAQLDSYLGEYEKAKIGDPMRTHILEHSIIEEIKKLNLDKQIDINNYKSFREVIEQSHEVLTIIRNSSIEDGQHIFGEVPEGDRRVKFINSILKFDNENDTSMRKAVTKVMGLNLDFLKTDKKGFCEKYGKSNGAILEEINSVCMDFIKLLLGGHKVDEVYAKKILKDKFICSEALDEVNMLLPKITDLNKRIEESREIESLLSGVDGRYIPSGPAGLINRGRDDVLPTGRNFYSLDPYRVPTKASFKVGIKLTEKVIEKYMEEEGRYPENIAVQWMSNDIMWADGEGLSQMLYLIGTKPKWSLNGRVCGFEIIPLEKLKRPRIDLTVRTSGIIRDNFSNSIELLDEAVQEVAALEEPAQKNFVRKHTLEKLNGKSDKDSFRNATLRIFASKPGTYGSGVSLAIYASAWKDEKDLADVFEYWNGYAYGKEFFGKEAFGQLKSSLKSVDITYNKVVSDDHDLFGCCCYFGNQGGMTAAAKIESGKDVKAYYGDTRDPEYVDVRTLADEIRRVVRSKILNPKWIEGQKRHGYKGASDISKRIGKIYGWEATTGQVDDWIFDDITKTFISNEENREFFKENNPWALEEIGRRLLEAENRGLWKSDPKMLKDLKEYYIEIEGWMEEKMGDVEGDFQGGSVDIFTAEEVGDWKAKMDEIKEKLK</sequence>
<protein>
    <submittedName>
        <fullName evidence="3">Aerobic cobaltochelatase subunit CobN</fullName>
        <ecNumber evidence="3">6.6.1.2</ecNumber>
    </submittedName>
</protein>
<organism evidence="3 4">
    <name type="scientific">Clostridium ragsdalei P11</name>
    <dbReference type="NCBI Taxonomy" id="1353534"/>
    <lineage>
        <taxon>Bacteria</taxon>
        <taxon>Bacillati</taxon>
        <taxon>Bacillota</taxon>
        <taxon>Clostridia</taxon>
        <taxon>Eubacteriales</taxon>
        <taxon>Clostridiaceae</taxon>
        <taxon>Clostridium</taxon>
    </lineage>
</organism>
<feature type="domain" description="CobN/magnesium chelatase" evidence="2">
    <location>
        <begin position="108"/>
        <end position="1231"/>
    </location>
</feature>
<comment type="caution">
    <text evidence="3">The sequence shown here is derived from an EMBL/GenBank/DDBJ whole genome shotgun (WGS) entry which is preliminary data.</text>
</comment>
<reference evidence="3 4" key="1">
    <citation type="journal article" date="2012" name="Front. Microbiol.">
        <title>Draft Genome Sequence of the Virulent Strain 01-B526 of the Fish Pathogen Aeromonas salmonicida.</title>
        <authorList>
            <person name="Charette S.J."/>
            <person name="Brochu F."/>
            <person name="Boyle B."/>
            <person name="Filion G."/>
            <person name="Tanaka K.H."/>
            <person name="Derome N."/>
        </authorList>
    </citation>
    <scope>NUCLEOTIDE SEQUENCE [LARGE SCALE GENOMIC DNA]</scope>
    <source>
        <strain evidence="3 4">P11</strain>
    </source>
</reference>
<dbReference type="PATRIC" id="fig|1353534.3.peg.216"/>
<keyword evidence="4" id="KW-1185">Reference proteome</keyword>
<dbReference type="InterPro" id="IPR011771">
    <property type="entry name" value="BchH"/>
</dbReference>
<dbReference type="PANTHER" id="PTHR44119">
    <property type="entry name" value="MAGNESIUM-CHELATASE SUBUNIT CHLH, CHLOROPLASTIC"/>
    <property type="match status" value="1"/>
</dbReference>
<dbReference type="InterPro" id="IPR003672">
    <property type="entry name" value="CobN/Mg_chltase"/>
</dbReference>
<keyword evidence="3" id="KW-0436">Ligase</keyword>
<dbReference type="NCBIfam" id="NF004646">
    <property type="entry name" value="PRK05989.2-4"/>
    <property type="match status" value="1"/>
</dbReference>
<accession>A0A1A6B3X1</accession>
<dbReference type="Pfam" id="PF02514">
    <property type="entry name" value="CobN-Mg_chel"/>
    <property type="match status" value="1"/>
</dbReference>
<comment type="similarity">
    <text evidence="1">Belongs to the Mg-chelatase subunit H family.</text>
</comment>
<evidence type="ECO:0000313" key="3">
    <source>
        <dbReference type="EMBL" id="OBR96985.1"/>
    </source>
</evidence>
<proteinExistence type="inferred from homology"/>
<dbReference type="EMBL" id="LROS01000002">
    <property type="protein sequence ID" value="OBR96985.1"/>
    <property type="molecule type" value="Genomic_DNA"/>
</dbReference>
<name>A0A1A6B3X1_9CLOT</name>
<dbReference type="GO" id="GO:0051116">
    <property type="term" value="F:cobaltochelatase activity"/>
    <property type="evidence" value="ECO:0007669"/>
    <property type="project" value="UniProtKB-EC"/>
</dbReference>
<dbReference type="GO" id="GO:0016851">
    <property type="term" value="F:magnesium chelatase activity"/>
    <property type="evidence" value="ECO:0007669"/>
    <property type="project" value="InterPro"/>
</dbReference>
<dbReference type="Proteomes" id="UP000093954">
    <property type="component" value="Unassembled WGS sequence"/>
</dbReference>
<dbReference type="CDD" id="cd10150">
    <property type="entry name" value="CobN_like"/>
    <property type="match status" value="1"/>
</dbReference>
<dbReference type="GO" id="GO:0015995">
    <property type="term" value="P:chlorophyll biosynthetic process"/>
    <property type="evidence" value="ECO:0007669"/>
    <property type="project" value="InterPro"/>
</dbReference>
<evidence type="ECO:0000259" key="2">
    <source>
        <dbReference type="Pfam" id="PF02514"/>
    </source>
</evidence>
<dbReference type="PANTHER" id="PTHR44119:SF7">
    <property type="entry name" value="MAGNESIUM CHELATASE SUBUNIT"/>
    <property type="match status" value="1"/>
</dbReference>
<evidence type="ECO:0000313" key="4">
    <source>
        <dbReference type="Proteomes" id="UP000093954"/>
    </source>
</evidence>
<dbReference type="RefSeq" id="WP_065076660.1">
    <property type="nucleotide sequence ID" value="NZ_LROS01000002.1"/>
</dbReference>
<gene>
    <name evidence="3" type="primary">cobN</name>
    <name evidence="3" type="ORF">CLRAG_02100</name>
</gene>